<dbReference type="EMBL" id="CP059567">
    <property type="protein sequence ID" value="QMT41019.1"/>
    <property type="molecule type" value="Genomic_DNA"/>
</dbReference>
<reference evidence="2 3" key="1">
    <citation type="submission" date="2020-07" db="EMBL/GenBank/DDBJ databases">
        <title>Genomic diversity of species in the Neisseriaceae family.</title>
        <authorList>
            <person name="Vincent A.T."/>
            <person name="Bernet E."/>
            <person name="Veyrier F.J."/>
        </authorList>
    </citation>
    <scope>NUCLEOTIDE SEQUENCE [LARGE SCALE GENOMIC DNA]</scope>
    <source>
        <strain evidence="2 3">DSM 22244</strain>
    </source>
</reference>
<evidence type="ECO:0000313" key="2">
    <source>
        <dbReference type="EMBL" id="QMT41019.1"/>
    </source>
</evidence>
<evidence type="ECO:0000256" key="1">
    <source>
        <dbReference type="SAM" id="SignalP"/>
    </source>
</evidence>
<dbReference type="KEGG" id="nsg:H3L94_02945"/>
<dbReference type="AlphaFoldDB" id="A0A7D7NAW6"/>
<proteinExistence type="predicted"/>
<sequence>MKPPSPALFCLCACFLSACNPPAQAPAETSAAATPASEPATAASAPIDPMPADLFQQFAWRTRQVQNALQHATPEQAAALYRQHQQDTRSLLQTLNQQEEAFLAHDYHNMMEYDTESDSHRPNAELREKQRRLAALGLQYEHVGEGIILISVLPDYYLRLFEQHLPADERDFLRLQTKHKQPAAEDAGLALSWDQLGERLHEWEDWLQQHPDSPRQAPANCQYRRHQALYLEGIDNTPATDHQGRLLPEVKRSWQAFAQTHPNSDTTRLIESLLAEPFLTPAVLQKNLTDLHQALDACAEQEE</sequence>
<dbReference type="PROSITE" id="PS51257">
    <property type="entry name" value="PROKAR_LIPOPROTEIN"/>
    <property type="match status" value="1"/>
</dbReference>
<dbReference type="Proteomes" id="UP000514752">
    <property type="component" value="Chromosome"/>
</dbReference>
<organism evidence="2 3">
    <name type="scientific">Neisseria shayeganii</name>
    <dbReference type="NCBI Taxonomy" id="607712"/>
    <lineage>
        <taxon>Bacteria</taxon>
        <taxon>Pseudomonadati</taxon>
        <taxon>Pseudomonadota</taxon>
        <taxon>Betaproteobacteria</taxon>
        <taxon>Neisseriales</taxon>
        <taxon>Neisseriaceae</taxon>
        <taxon>Neisseria</taxon>
    </lineage>
</organism>
<dbReference type="RefSeq" id="WP_182122597.1">
    <property type="nucleotide sequence ID" value="NZ_CP059567.1"/>
</dbReference>
<evidence type="ECO:0000313" key="3">
    <source>
        <dbReference type="Proteomes" id="UP000514752"/>
    </source>
</evidence>
<protein>
    <submittedName>
        <fullName evidence="2">Uncharacterized protein</fullName>
    </submittedName>
</protein>
<gene>
    <name evidence="2" type="ORF">H3L94_02945</name>
</gene>
<keyword evidence="1" id="KW-0732">Signal</keyword>
<feature type="chain" id="PRO_5027618612" evidence="1">
    <location>
        <begin position="26"/>
        <end position="303"/>
    </location>
</feature>
<feature type="signal peptide" evidence="1">
    <location>
        <begin position="1"/>
        <end position="25"/>
    </location>
</feature>
<accession>A0A7D7NAW6</accession>
<name>A0A7D7NAW6_9NEIS</name>